<gene>
    <name evidence="5" type="ORF">PCAR00345_LOCUS40200</name>
</gene>
<keyword evidence="3" id="KW-0378">Hydrolase</keyword>
<dbReference type="InterPro" id="IPR036907">
    <property type="entry name" value="5'-Nucleotdase_C_sf"/>
</dbReference>
<dbReference type="InterPro" id="IPR018247">
    <property type="entry name" value="EF_Hand_1_Ca_BS"/>
</dbReference>
<dbReference type="Gene3D" id="3.60.21.10">
    <property type="match status" value="1"/>
</dbReference>
<evidence type="ECO:0000256" key="2">
    <source>
        <dbReference type="ARBA" id="ARBA00022837"/>
    </source>
</evidence>
<reference evidence="5" key="1">
    <citation type="submission" date="2021-01" db="EMBL/GenBank/DDBJ databases">
        <authorList>
            <person name="Corre E."/>
            <person name="Pelletier E."/>
            <person name="Niang G."/>
            <person name="Scheremetjew M."/>
            <person name="Finn R."/>
            <person name="Kale V."/>
            <person name="Holt S."/>
            <person name="Cochrane G."/>
            <person name="Meng A."/>
            <person name="Brown T."/>
            <person name="Cohen L."/>
        </authorList>
    </citation>
    <scope>NUCLEOTIDE SEQUENCE</scope>
    <source>
        <strain evidence="5">CCMP645</strain>
    </source>
</reference>
<dbReference type="Gene3D" id="3.90.780.10">
    <property type="entry name" value="5'-Nucleotidase, C-terminal domain"/>
    <property type="match status" value="1"/>
</dbReference>
<dbReference type="EMBL" id="HBIZ01065458">
    <property type="protein sequence ID" value="CAE0787492.1"/>
    <property type="molecule type" value="Transcribed_RNA"/>
</dbReference>
<dbReference type="SUPFAM" id="SSF47473">
    <property type="entry name" value="EF-hand"/>
    <property type="match status" value="1"/>
</dbReference>
<dbReference type="PANTHER" id="PTHR11575">
    <property type="entry name" value="5'-NUCLEOTIDASE-RELATED"/>
    <property type="match status" value="1"/>
</dbReference>
<dbReference type="SUPFAM" id="SSF56300">
    <property type="entry name" value="Metallo-dependent phosphatases"/>
    <property type="match status" value="1"/>
</dbReference>
<keyword evidence="3" id="KW-0547">Nucleotide-binding</keyword>
<evidence type="ECO:0000256" key="1">
    <source>
        <dbReference type="ARBA" id="ARBA00006654"/>
    </source>
</evidence>
<feature type="domain" description="EF-hand" evidence="4">
    <location>
        <begin position="533"/>
        <end position="568"/>
    </location>
</feature>
<accession>A0A7S4C682</accession>
<dbReference type="InterPro" id="IPR002048">
    <property type="entry name" value="EF_hand_dom"/>
</dbReference>
<name>A0A7S4C682_CHRCT</name>
<protein>
    <recommendedName>
        <fullName evidence="4">EF-hand domain-containing protein</fullName>
    </recommendedName>
</protein>
<dbReference type="InterPro" id="IPR008334">
    <property type="entry name" value="5'-Nucleotdase_C"/>
</dbReference>
<dbReference type="PROSITE" id="PS50222">
    <property type="entry name" value="EF_HAND_2"/>
    <property type="match status" value="1"/>
</dbReference>
<dbReference type="GO" id="GO:0000166">
    <property type="term" value="F:nucleotide binding"/>
    <property type="evidence" value="ECO:0007669"/>
    <property type="project" value="UniProtKB-KW"/>
</dbReference>
<keyword evidence="2" id="KW-0106">Calcium</keyword>
<dbReference type="GO" id="GO:0009166">
    <property type="term" value="P:nucleotide catabolic process"/>
    <property type="evidence" value="ECO:0007669"/>
    <property type="project" value="InterPro"/>
</dbReference>
<dbReference type="InterPro" id="IPR006179">
    <property type="entry name" value="5_nucleotidase/apyrase"/>
</dbReference>
<evidence type="ECO:0000259" key="4">
    <source>
        <dbReference type="PROSITE" id="PS50222"/>
    </source>
</evidence>
<dbReference type="Pfam" id="PF02872">
    <property type="entry name" value="5_nucleotid_C"/>
    <property type="match status" value="1"/>
</dbReference>
<proteinExistence type="inferred from homology"/>
<dbReference type="PROSITE" id="PS00018">
    <property type="entry name" value="EF_HAND_1"/>
    <property type="match status" value="1"/>
</dbReference>
<dbReference type="PANTHER" id="PTHR11575:SF48">
    <property type="entry name" value="5'-NUCLEOTIDASE"/>
    <property type="match status" value="1"/>
</dbReference>
<dbReference type="SUPFAM" id="SSF55816">
    <property type="entry name" value="5'-nucleotidase (syn. UDP-sugar hydrolase), C-terminal domain"/>
    <property type="match status" value="1"/>
</dbReference>
<dbReference type="AlphaFoldDB" id="A0A7S4C682"/>
<dbReference type="Gene3D" id="1.10.238.10">
    <property type="entry name" value="EF-hand"/>
    <property type="match status" value="1"/>
</dbReference>
<evidence type="ECO:0000256" key="3">
    <source>
        <dbReference type="RuleBase" id="RU362119"/>
    </source>
</evidence>
<comment type="similarity">
    <text evidence="1 3">Belongs to the 5'-nucleotidase family.</text>
</comment>
<dbReference type="InterPro" id="IPR029052">
    <property type="entry name" value="Metallo-depent_PP-like"/>
</dbReference>
<dbReference type="PRINTS" id="PR01607">
    <property type="entry name" value="APYRASEFAMLY"/>
</dbReference>
<dbReference type="GO" id="GO:0016787">
    <property type="term" value="F:hydrolase activity"/>
    <property type="evidence" value="ECO:0007669"/>
    <property type="project" value="UniProtKB-KW"/>
</dbReference>
<organism evidence="5">
    <name type="scientific">Chrysotila carterae</name>
    <name type="common">Marine alga</name>
    <name type="synonym">Syracosphaera carterae</name>
    <dbReference type="NCBI Taxonomy" id="13221"/>
    <lineage>
        <taxon>Eukaryota</taxon>
        <taxon>Haptista</taxon>
        <taxon>Haptophyta</taxon>
        <taxon>Prymnesiophyceae</taxon>
        <taxon>Isochrysidales</taxon>
        <taxon>Isochrysidaceae</taxon>
        <taxon>Chrysotila</taxon>
    </lineage>
</organism>
<evidence type="ECO:0000313" key="5">
    <source>
        <dbReference type="EMBL" id="CAE0787492.1"/>
    </source>
</evidence>
<dbReference type="InterPro" id="IPR011992">
    <property type="entry name" value="EF-hand-dom_pair"/>
</dbReference>
<dbReference type="GO" id="GO:0005509">
    <property type="term" value="F:calcium ion binding"/>
    <property type="evidence" value="ECO:0007669"/>
    <property type="project" value="InterPro"/>
</dbReference>
<sequence>MDQIPQLKTAITALSSASAQAALSAEEPVAAFDSLSTLGGDFLAPSLLSSIDHGRGMVAVMNAVPIDVVCFGNHECDVPFDSMVQRVNEFKGVWLNSNMKSFTEETEELRPGACPPHHLLQLSSGRRVALIGLLCGGGKDEALYRPDAFGGHAARITPVIEAVEGAVKAARDAYPGLDCIVPLTHQDFADDIRLAEISRERGYNFPAILGGHDHAVFNDGKHGCPIVKAGMDVQNVAVVDLIWHADAPRNAPPSEVNVQMVPLMQPRRGPPLQVVYAPDAELSALCEKKQRPATDLQQATLAVLPPGSVSSVGVREGENTMASLLASAMRDAMFCDGALINAGSVRGNKVYESGEITLGDLSEECPFPSVNLIVPVEGAILSQAVQYSRLPWIGGASGGQSSGDALHTDDLMRVDPASCEVVEVDGKPIDPDKLYKILIDSYQLRCNPVFEAYCTEYPNRVPPQDTGQPALPILVKYFCDQVWCLLLTEGGKSHVSLSAGERLFADANQSGSGELTEEELLDVISRRLGGRQASKVLAKQCLSHVDADKNGTVSWKELCHFLKTELRARDSEICRYSEQGSEVGSAHGGSAFTRSEAGSAHGGNAWLGSAASIASSSCASLASLPKECARQNSGLRAWRAAF</sequence>